<dbReference type="Proteomes" id="UP000023152">
    <property type="component" value="Unassembled WGS sequence"/>
</dbReference>
<dbReference type="EMBL" id="ASPP01034990">
    <property type="protein sequence ID" value="ETO02749.1"/>
    <property type="molecule type" value="Genomic_DNA"/>
</dbReference>
<reference evidence="2 3" key="1">
    <citation type="journal article" date="2013" name="Curr. Biol.">
        <title>The Genome of the Foraminiferan Reticulomyxa filosa.</title>
        <authorList>
            <person name="Glockner G."/>
            <person name="Hulsmann N."/>
            <person name="Schleicher M."/>
            <person name="Noegel A.A."/>
            <person name="Eichinger L."/>
            <person name="Gallinger C."/>
            <person name="Pawlowski J."/>
            <person name="Sierra R."/>
            <person name="Euteneuer U."/>
            <person name="Pillet L."/>
            <person name="Moustafa A."/>
            <person name="Platzer M."/>
            <person name="Groth M."/>
            <person name="Szafranski K."/>
            <person name="Schliwa M."/>
        </authorList>
    </citation>
    <scope>NUCLEOTIDE SEQUENCE [LARGE SCALE GENOMIC DNA]</scope>
</reference>
<comment type="caution">
    <text evidence="2">The sequence shown here is derived from an EMBL/GenBank/DDBJ whole genome shotgun (WGS) entry which is preliminary data.</text>
</comment>
<sequence length="299" mass="34580">MSFMALVDDNEIENEDDDEEELEQEDDEAWKYIDLKQQIRQTGVVILKKERSHWFLIKPDAAGYDVVIGFKQDVVAMNSRKIAIGDHLEFNVVPNSQCRARVKQRAIFISAGGLKPLLSETGSYGNYLMARLHLPTKQSLLPEVPVTPFQSNTLQGWISGFDSTYLCGTIEVKAPDNKRYRKIQFYFKDCILEPIFRPYVDIIRRRLRDRYDTSLIPLMRIKIGEEVQFQISALESDNSDQSLVDRELHPELTQKAINICSINHSFLRVKKLETSSNLLYTDKNIKPNSKKKYLEDKGK</sequence>
<proteinExistence type="predicted"/>
<protein>
    <submittedName>
        <fullName evidence="2">Uncharacterized protein</fullName>
    </submittedName>
</protein>
<feature type="compositionally biased region" description="Acidic residues" evidence="1">
    <location>
        <begin position="8"/>
        <end position="23"/>
    </location>
</feature>
<name>X6LMA4_RETFI</name>
<evidence type="ECO:0000256" key="1">
    <source>
        <dbReference type="SAM" id="MobiDB-lite"/>
    </source>
</evidence>
<gene>
    <name evidence="2" type="ORF">RFI_34662</name>
</gene>
<keyword evidence="3" id="KW-1185">Reference proteome</keyword>
<evidence type="ECO:0000313" key="3">
    <source>
        <dbReference type="Proteomes" id="UP000023152"/>
    </source>
</evidence>
<evidence type="ECO:0000313" key="2">
    <source>
        <dbReference type="EMBL" id="ETO02749.1"/>
    </source>
</evidence>
<dbReference type="AlphaFoldDB" id="X6LMA4"/>
<feature type="region of interest" description="Disordered" evidence="1">
    <location>
        <begin position="1"/>
        <end position="23"/>
    </location>
</feature>
<organism evidence="2 3">
    <name type="scientific">Reticulomyxa filosa</name>
    <dbReference type="NCBI Taxonomy" id="46433"/>
    <lineage>
        <taxon>Eukaryota</taxon>
        <taxon>Sar</taxon>
        <taxon>Rhizaria</taxon>
        <taxon>Retaria</taxon>
        <taxon>Foraminifera</taxon>
        <taxon>Monothalamids</taxon>
        <taxon>Reticulomyxidae</taxon>
        <taxon>Reticulomyxa</taxon>
    </lineage>
</organism>
<accession>X6LMA4</accession>